<dbReference type="AlphaFoldDB" id="A0A9D2AB44"/>
<organism evidence="2 3">
    <name type="scientific">Candidatus Odoribacter faecigallinarum</name>
    <dbReference type="NCBI Taxonomy" id="2838706"/>
    <lineage>
        <taxon>Bacteria</taxon>
        <taxon>Pseudomonadati</taxon>
        <taxon>Bacteroidota</taxon>
        <taxon>Bacteroidia</taxon>
        <taxon>Bacteroidales</taxon>
        <taxon>Odoribacteraceae</taxon>
        <taxon>Odoribacter</taxon>
    </lineage>
</organism>
<name>A0A9D2AB44_9BACT</name>
<evidence type="ECO:0000313" key="3">
    <source>
        <dbReference type="Proteomes" id="UP000824202"/>
    </source>
</evidence>
<feature type="domain" description="DUF4959" evidence="1">
    <location>
        <begin position="35"/>
        <end position="115"/>
    </location>
</feature>
<gene>
    <name evidence="2" type="ORF">H9863_04210</name>
</gene>
<sequence>MMRKLLFLTIAFVGLWACQDDDESGFDVPVEFRKALEFQPIAGGATMKYYLPSNKDIYGVKVRYADEYGYAMEKTGTYLDDTLLLTGFNAPQTSVPAQVCFFNERMEETDAIDVAFDTEASAPWAFFDRVSVMPFWNGFSVRYTSPDVVSGLVHVFYLGTNPRTGEPDSILMLTSPIMEGGDTLNIQMQQRQEATTVIVRTEDFRGNRVKQEIFPDLAALYIDTLKSSDFDYHFTGTEVESDEYLIGEQYLYDGDKNGQQLKANALNGNRFGLCTYVTGPNSFGERYIIDLREPRVPATVRIYANVKLETSYPDAGSGYSLMETLFGGWYCSRLPSKLRLYGTNEDPETVELEDCAVLFTLNDEPELSYWKQSWAARCDAIYSSTSFISYKEASPEVVAEAEPVYLDMLCNYEEVDDGQGGVTGQSYRYLFFVIEDTYYGSTGNYGYEVNEGEYITFSELEVCVQAK</sequence>
<evidence type="ECO:0000313" key="2">
    <source>
        <dbReference type="EMBL" id="HIX03308.1"/>
    </source>
</evidence>
<evidence type="ECO:0000259" key="1">
    <source>
        <dbReference type="Pfam" id="PF16323"/>
    </source>
</evidence>
<protein>
    <submittedName>
        <fullName evidence="2">DUF4959 domain-containing protein</fullName>
    </submittedName>
</protein>
<accession>A0A9D2AB44</accession>
<dbReference type="InterPro" id="IPR032527">
    <property type="entry name" value="DUF4959"/>
</dbReference>
<reference evidence="2" key="2">
    <citation type="submission" date="2021-04" db="EMBL/GenBank/DDBJ databases">
        <authorList>
            <person name="Gilroy R."/>
        </authorList>
    </citation>
    <scope>NUCLEOTIDE SEQUENCE</scope>
    <source>
        <strain evidence="2">23274</strain>
    </source>
</reference>
<reference evidence="2" key="1">
    <citation type="journal article" date="2021" name="PeerJ">
        <title>Extensive microbial diversity within the chicken gut microbiome revealed by metagenomics and culture.</title>
        <authorList>
            <person name="Gilroy R."/>
            <person name="Ravi A."/>
            <person name="Getino M."/>
            <person name="Pursley I."/>
            <person name="Horton D.L."/>
            <person name="Alikhan N.F."/>
            <person name="Baker D."/>
            <person name="Gharbi K."/>
            <person name="Hall N."/>
            <person name="Watson M."/>
            <person name="Adriaenssens E.M."/>
            <person name="Foster-Nyarko E."/>
            <person name="Jarju S."/>
            <person name="Secka A."/>
            <person name="Antonio M."/>
            <person name="Oren A."/>
            <person name="Chaudhuri R.R."/>
            <person name="La Ragione R."/>
            <person name="Hildebrand F."/>
            <person name="Pallen M.J."/>
        </authorList>
    </citation>
    <scope>NUCLEOTIDE SEQUENCE</scope>
    <source>
        <strain evidence="2">23274</strain>
    </source>
</reference>
<comment type="caution">
    <text evidence="2">The sequence shown here is derived from an EMBL/GenBank/DDBJ whole genome shotgun (WGS) entry which is preliminary data.</text>
</comment>
<dbReference type="EMBL" id="DXFT01000084">
    <property type="protein sequence ID" value="HIX03308.1"/>
    <property type="molecule type" value="Genomic_DNA"/>
</dbReference>
<dbReference type="Pfam" id="PF16323">
    <property type="entry name" value="DUF4959"/>
    <property type="match status" value="1"/>
</dbReference>
<dbReference type="Proteomes" id="UP000824202">
    <property type="component" value="Unassembled WGS sequence"/>
</dbReference>
<proteinExistence type="predicted"/>